<proteinExistence type="predicted"/>
<evidence type="ECO:0000256" key="1">
    <source>
        <dbReference type="SAM" id="SignalP"/>
    </source>
</evidence>
<dbReference type="Proteomes" id="UP000009325">
    <property type="component" value="Unassembled WGS sequence"/>
</dbReference>
<feature type="signal peptide" evidence="1">
    <location>
        <begin position="1"/>
        <end position="28"/>
    </location>
</feature>
<dbReference type="EMBL" id="CALZ01000015">
    <property type="protein sequence ID" value="CCK82831.1"/>
    <property type="molecule type" value="Genomic_DNA"/>
</dbReference>
<evidence type="ECO:0000313" key="2">
    <source>
        <dbReference type="EMBL" id="CCK82831.1"/>
    </source>
</evidence>
<evidence type="ECO:0000313" key="3">
    <source>
        <dbReference type="Proteomes" id="UP000009325"/>
    </source>
</evidence>
<reference evidence="2 3" key="1">
    <citation type="submission" date="2012-08" db="EMBL/GenBank/DDBJ databases">
        <title>Draft Genome Sequences of Lactobacillus equicursoris CIP 110162T, isolated from thoroughbred racehorse feces and Lactobacillus sp. CRBIP 24.137 isolated from urine of human.</title>
        <authorList>
            <person name="Cousin S."/>
            <person name="Loux V."/>
            <person name="Ma L."/>
            <person name="Creno S."/>
            <person name="Clermont D."/>
            <person name="Bizet C."/>
            <person name="Bouchier C."/>
        </authorList>
    </citation>
    <scope>NUCLEOTIDE SEQUENCE [LARGE SCALE GENOMIC DNA]</scope>
    <source>
        <strain evidence="2 3">66c</strain>
    </source>
</reference>
<gene>
    <name evidence="2" type="ORF">BN146_00835</name>
</gene>
<name>K0NR70_9LACO</name>
<dbReference type="AlphaFoldDB" id="K0NR70"/>
<organism evidence="2 3">
    <name type="scientific">Lactobacillus equicursoris 66c</name>
    <dbReference type="NCBI Taxonomy" id="872326"/>
    <lineage>
        <taxon>Bacteria</taxon>
        <taxon>Bacillati</taxon>
        <taxon>Bacillota</taxon>
        <taxon>Bacilli</taxon>
        <taxon>Lactobacillales</taxon>
        <taxon>Lactobacillaceae</taxon>
        <taxon>Lactobacillus</taxon>
    </lineage>
</organism>
<evidence type="ECO:0008006" key="4">
    <source>
        <dbReference type="Google" id="ProtNLM"/>
    </source>
</evidence>
<feature type="chain" id="PRO_5003837854" description="Surface layer protein A domain-containing protein" evidence="1">
    <location>
        <begin position="29"/>
        <end position="184"/>
    </location>
</feature>
<comment type="caution">
    <text evidence="2">The sequence shown here is derived from an EMBL/GenBank/DDBJ whole genome shotgun (WGS) entry which is preliminary data.</text>
</comment>
<dbReference type="OrthoDB" id="2316306at2"/>
<accession>K0NR70</accession>
<keyword evidence="1" id="KW-0732">Signal</keyword>
<sequence length="184" mass="21576">MLKRLRNTLLALTALLGFSALIANTAQAAYDTPYLKGQVVLKLNWNSYVYDRYGNRMPWFNGLYGPLGYLKEDSYVYTTRNRIERTDKDVRYFTLFTKYHATKYNYGFVGKKYWLPYKKINGHYFYYIGYGAYIKARNVSLINDLPQYSNGEKAMIELSGYPFTFDSQTKKITHLKKSVKKATM</sequence>
<protein>
    <recommendedName>
        <fullName evidence="4">Surface layer protein A domain-containing protein</fullName>
    </recommendedName>
</protein>